<feature type="region of interest" description="Disordered" evidence="1">
    <location>
        <begin position="1086"/>
        <end position="1126"/>
    </location>
</feature>
<sequence>MKAPQALDDERWLQTKYLPLASLVVSRVEQILYSSHLLTTTFWDSLLQFALATCHAVLSLPPPVGYDVITASRPFSQDPGVRGLLQLECLVIGMLMRVWMRALSLHYPSPGYWQGLAELCLIARHRVGLGYVWSRVVVIFTYNLLRPHIADCLLRPVKQAPREGSLHRLNLPQFTAYQPLINRHLMVDLPRDVANASWFRFLHLFGNPTDLCHPSLITHTATFEYFRRLNGVARCRLTASFLPAIFHQALRSISTIVDLFIGIAPSLSGCLFTFVGIPPNLYGPIDITEYFKYTSVRAPDTIFVDKQNAGCEALGASSAASEPPESAPPPASAVNSSGSMVRTVGHSSALVNPQTLVEEWLRPDAFVTAFYNRPEAASLLQLLGPWLFEAAVNGTSLAKATDNAAASVKEGAVSRERASTVDNFSFHVGRAEAVACLCRIFIYARRTQIALILLARFYACLVRALTVEPEVEYVLSTVLLHAPDLLRANLEASSVLVPTIFNACQWVLRKNSVVLIEAHSNGSPIEDTAITSKPEPLTENPTVAKAFRVHLDRVKVCLGKCLLCLPLSLSLSLSFSCPDYVSMVLLRRACLHQLLSMVCLPSQFDGIQFRDISSPTTSDAGALSARALRTKLAGLLCDLLTYETDTHNLRMILSGGFALVLDMISVESSPSKGTYQKSLSSTADAASSLETASGLYGALLDKISMSWRRWMNDFPLSLFALDVLIGLANAPVPKPSIAHCRRCIQSICAFIESQCKREKKDHTRALHSLIINAFQCLSVWLVAHPPALMEYETLRAVVETIKLGIFGAEATSTSASQTSESRSSLPLPSAMPFSKRVSEAAEHLLSTLFSSVGTFPQASGPETLSSHLTEDHLAKVSCASNFRHFLTPSDLVLSVSESVPSSGNESDHQDGCRRVADPSPVLTFLRDDSGRHLWSWKLRYEPKKVARGSNETSAQTTLRSKTIRPLRSCLENIVSTKRPVGSESLFLPKTREKIPLVKSEKVMPTLAQVVVGSSARKEVDALKSLIASEAQKCEELGQRVRETRLKACRGVTCRPERMMKNFPSGHILASNLGYIPVNNLSASSSSFRATNSSSQLQQQQQQQTIDVPLSNSKPRRPSARIPGTKGVGSNVEISSIIPSSLIPLPPSMATKIDSSLFTNPRSTSTLFVFYVTEGQTSLNDVIANMNSWSSTPKVFQSFMCSLGWVVDCTRHPGWKGSVKRSRGNLNAPHPAESGYHGSTPSGASVDWRRNPPDGIDSLFYWADASTEVVSLCPSWRTKVAEKSTDDFRAGVLWLEAWDDALWMPPSGEPNPLQAALASQFGCGLVILIHPLTNNGLFRIGLIQQHHIEHQVGPLTTGLVLSAALLGSMVRSTVVNAAHRLAADSGDLSNGLSRKVLATIENKQFASAVELLLWSSERCY</sequence>
<dbReference type="SUPFAM" id="SSF111347">
    <property type="entry name" value="Rap/Ran-GAP"/>
    <property type="match status" value="1"/>
</dbReference>
<keyword evidence="4" id="KW-1185">Reference proteome</keyword>
<evidence type="ECO:0000256" key="1">
    <source>
        <dbReference type="SAM" id="MobiDB-lite"/>
    </source>
</evidence>
<feature type="compositionally biased region" description="Low complexity" evidence="1">
    <location>
        <begin position="315"/>
        <end position="324"/>
    </location>
</feature>
<organism evidence="3 4">
    <name type="scientific">Mesocestoides corti</name>
    <name type="common">Flatworm</name>
    <dbReference type="NCBI Taxonomy" id="53468"/>
    <lineage>
        <taxon>Eukaryota</taxon>
        <taxon>Metazoa</taxon>
        <taxon>Spiralia</taxon>
        <taxon>Lophotrochozoa</taxon>
        <taxon>Platyhelminthes</taxon>
        <taxon>Cestoda</taxon>
        <taxon>Eucestoda</taxon>
        <taxon>Cyclophyllidea</taxon>
        <taxon>Mesocestoididae</taxon>
        <taxon>Mesocestoides</taxon>
    </lineage>
</organism>
<feature type="domain" description="Ral GTPase-activating protein subunit alpha/beta N-terminal" evidence="2">
    <location>
        <begin position="29"/>
        <end position="145"/>
    </location>
</feature>
<dbReference type="PANTHER" id="PTHR21344:SF1">
    <property type="entry name" value="RAL GTPASE-ACTIVATING PROTEIN SUBUNIT BETA"/>
    <property type="match status" value="1"/>
</dbReference>
<dbReference type="Proteomes" id="UP000267029">
    <property type="component" value="Unassembled WGS sequence"/>
</dbReference>
<dbReference type="OrthoDB" id="10009983at2759"/>
<accession>A0A158QSQ2</accession>
<dbReference type="Pfam" id="PF20412">
    <property type="entry name" value="RALGAPB_N"/>
    <property type="match status" value="1"/>
</dbReference>
<dbReference type="EMBL" id="UXSR01000136">
    <property type="protein sequence ID" value="VDD75195.1"/>
    <property type="molecule type" value="Genomic_DNA"/>
</dbReference>
<proteinExistence type="predicted"/>
<dbReference type="GO" id="GO:0051056">
    <property type="term" value="P:regulation of small GTPase mediated signal transduction"/>
    <property type="evidence" value="ECO:0007669"/>
    <property type="project" value="InterPro"/>
</dbReference>
<name>A0A158QSQ2_MESCO</name>
<evidence type="ECO:0000259" key="2">
    <source>
        <dbReference type="Pfam" id="PF20412"/>
    </source>
</evidence>
<dbReference type="InterPro" id="IPR046859">
    <property type="entry name" value="RGPA/RALGAPB_N"/>
</dbReference>
<dbReference type="STRING" id="53468.A0A158QSQ2"/>
<feature type="region of interest" description="Disordered" evidence="1">
    <location>
        <begin position="1217"/>
        <end position="1244"/>
    </location>
</feature>
<gene>
    <name evidence="3" type="ORF">MCOS_LOCUS1198</name>
</gene>
<feature type="compositionally biased region" description="Low complexity" evidence="1">
    <location>
        <begin position="1086"/>
        <end position="1103"/>
    </location>
</feature>
<dbReference type="InterPro" id="IPR039930">
    <property type="entry name" value="RALGAPB"/>
</dbReference>
<evidence type="ECO:0000313" key="3">
    <source>
        <dbReference type="EMBL" id="VDD75195.1"/>
    </source>
</evidence>
<reference evidence="3 4" key="1">
    <citation type="submission" date="2018-10" db="EMBL/GenBank/DDBJ databases">
        <authorList>
            <consortium name="Pathogen Informatics"/>
        </authorList>
    </citation>
    <scope>NUCLEOTIDE SEQUENCE [LARGE SCALE GENOMIC DNA]</scope>
</reference>
<protein>
    <recommendedName>
        <fullName evidence="2">Ral GTPase-activating protein subunit alpha/beta N-terminal domain-containing protein</fullName>
    </recommendedName>
</protein>
<dbReference type="GO" id="GO:0005096">
    <property type="term" value="F:GTPase activator activity"/>
    <property type="evidence" value="ECO:0007669"/>
    <property type="project" value="InterPro"/>
</dbReference>
<feature type="region of interest" description="Disordered" evidence="1">
    <location>
        <begin position="315"/>
        <end position="338"/>
    </location>
</feature>
<dbReference type="InterPro" id="IPR035974">
    <property type="entry name" value="Rap/Ran-GAP_sf"/>
</dbReference>
<evidence type="ECO:0000313" key="4">
    <source>
        <dbReference type="Proteomes" id="UP000267029"/>
    </source>
</evidence>
<dbReference type="PANTHER" id="PTHR21344">
    <property type="entry name" value="RAL GTPASE-ACTIVATING PROTEIN SUBUNIT BETA"/>
    <property type="match status" value="1"/>
</dbReference>